<dbReference type="Pfam" id="PF00400">
    <property type="entry name" value="WD40"/>
    <property type="match status" value="1"/>
</dbReference>
<feature type="compositionally biased region" description="Basic residues" evidence="4">
    <location>
        <begin position="42"/>
        <end position="60"/>
    </location>
</feature>
<dbReference type="SUPFAM" id="SSF50978">
    <property type="entry name" value="WD40 repeat-like"/>
    <property type="match status" value="1"/>
</dbReference>
<organism evidence="5 6">
    <name type="scientific">Alectoria fallacina</name>
    <dbReference type="NCBI Taxonomy" id="1903189"/>
    <lineage>
        <taxon>Eukaryota</taxon>
        <taxon>Fungi</taxon>
        <taxon>Dikarya</taxon>
        <taxon>Ascomycota</taxon>
        <taxon>Pezizomycotina</taxon>
        <taxon>Lecanoromycetes</taxon>
        <taxon>OSLEUM clade</taxon>
        <taxon>Lecanoromycetidae</taxon>
        <taxon>Lecanorales</taxon>
        <taxon>Lecanorineae</taxon>
        <taxon>Parmeliaceae</taxon>
        <taxon>Alectoria</taxon>
    </lineage>
</organism>
<dbReference type="InterPro" id="IPR015943">
    <property type="entry name" value="WD40/YVTN_repeat-like_dom_sf"/>
</dbReference>
<accession>A0A8H3IBP2</accession>
<feature type="region of interest" description="Disordered" evidence="4">
    <location>
        <begin position="40"/>
        <end position="192"/>
    </location>
</feature>
<reference evidence="5" key="1">
    <citation type="submission" date="2021-03" db="EMBL/GenBank/DDBJ databases">
        <authorList>
            <person name="Tagirdzhanova G."/>
        </authorList>
    </citation>
    <scope>NUCLEOTIDE SEQUENCE</scope>
</reference>
<dbReference type="PROSITE" id="PS50082">
    <property type="entry name" value="WD_REPEATS_2"/>
    <property type="match status" value="1"/>
</dbReference>
<feature type="repeat" description="WD" evidence="3">
    <location>
        <begin position="562"/>
        <end position="594"/>
    </location>
</feature>
<proteinExistence type="predicted"/>
<evidence type="ECO:0000256" key="4">
    <source>
        <dbReference type="SAM" id="MobiDB-lite"/>
    </source>
</evidence>
<evidence type="ECO:0000256" key="3">
    <source>
        <dbReference type="PROSITE-ProRule" id="PRU00221"/>
    </source>
</evidence>
<dbReference type="InterPro" id="IPR033010">
    <property type="entry name" value="Cdc20/Fizzy"/>
</dbReference>
<dbReference type="GO" id="GO:0031145">
    <property type="term" value="P:anaphase-promoting complex-dependent catabolic process"/>
    <property type="evidence" value="ECO:0007669"/>
    <property type="project" value="TreeGrafter"/>
</dbReference>
<gene>
    <name evidence="5" type="ORF">ALECFALPRED_002037</name>
</gene>
<name>A0A8H3IBP2_9LECA</name>
<comment type="caution">
    <text evidence="5">The sequence shown here is derived from an EMBL/GenBank/DDBJ whole genome shotgun (WGS) entry which is preliminary data.</text>
</comment>
<dbReference type="InterPro" id="IPR036322">
    <property type="entry name" value="WD40_repeat_dom_sf"/>
</dbReference>
<dbReference type="OrthoDB" id="10263272at2759"/>
<dbReference type="GO" id="GO:1905786">
    <property type="term" value="P:positive regulation of anaphase-promoting complex-dependent catabolic process"/>
    <property type="evidence" value="ECO:0007669"/>
    <property type="project" value="TreeGrafter"/>
</dbReference>
<dbReference type="Proteomes" id="UP000664203">
    <property type="component" value="Unassembled WGS sequence"/>
</dbReference>
<evidence type="ECO:0000313" key="5">
    <source>
        <dbReference type="EMBL" id="CAF9922162.1"/>
    </source>
</evidence>
<evidence type="ECO:0000313" key="6">
    <source>
        <dbReference type="Proteomes" id="UP000664203"/>
    </source>
</evidence>
<dbReference type="GO" id="GO:0010997">
    <property type="term" value="F:anaphase-promoting complex binding"/>
    <property type="evidence" value="ECO:0007669"/>
    <property type="project" value="InterPro"/>
</dbReference>
<evidence type="ECO:0000256" key="1">
    <source>
        <dbReference type="ARBA" id="ARBA00022574"/>
    </source>
</evidence>
<keyword evidence="2" id="KW-0677">Repeat</keyword>
<keyword evidence="1 3" id="KW-0853">WD repeat</keyword>
<evidence type="ECO:0000256" key="2">
    <source>
        <dbReference type="ARBA" id="ARBA00022737"/>
    </source>
</evidence>
<dbReference type="SMART" id="SM00320">
    <property type="entry name" value="WD40"/>
    <property type="match status" value="4"/>
</dbReference>
<dbReference type="GO" id="GO:0005680">
    <property type="term" value="C:anaphase-promoting complex"/>
    <property type="evidence" value="ECO:0007669"/>
    <property type="project" value="TreeGrafter"/>
</dbReference>
<dbReference type="EMBL" id="CAJPDR010000152">
    <property type="protein sequence ID" value="CAF9922162.1"/>
    <property type="molecule type" value="Genomic_DNA"/>
</dbReference>
<dbReference type="GO" id="GO:1990757">
    <property type="term" value="F:ubiquitin ligase activator activity"/>
    <property type="evidence" value="ECO:0007669"/>
    <property type="project" value="TreeGrafter"/>
</dbReference>
<evidence type="ECO:0008006" key="7">
    <source>
        <dbReference type="Google" id="ProtNLM"/>
    </source>
</evidence>
<keyword evidence="6" id="KW-1185">Reference proteome</keyword>
<dbReference type="InterPro" id="IPR001680">
    <property type="entry name" value="WD40_rpt"/>
</dbReference>
<dbReference type="AlphaFoldDB" id="A0A8H3IBP2"/>
<protein>
    <recommendedName>
        <fullName evidence="7">WD40 repeat-like protein</fullName>
    </recommendedName>
</protein>
<dbReference type="PANTHER" id="PTHR19918:SF5">
    <property type="entry name" value="MEIOSIS-SPECIFIC APC_C ACTIVATOR PROTEIN AMA1"/>
    <property type="match status" value="1"/>
</dbReference>
<feature type="compositionally biased region" description="Low complexity" evidence="4">
    <location>
        <begin position="82"/>
        <end position="96"/>
    </location>
</feature>
<dbReference type="PANTHER" id="PTHR19918">
    <property type="entry name" value="CELL DIVISION CYCLE 20 CDC20 FIZZY -RELATED"/>
    <property type="match status" value="1"/>
</dbReference>
<sequence>MPRLISASVDDNLYSTDLLCASEVQFIQLSHAASAIELRGSRQPKHATARPRKCKGRRSLRAASSLPLSETSNYARRSISKSNVSESQSHSPSSHASEYDGSCIPSPDHGLSDGAGSYPSPPASEYDGSGTPLTESPTSEDVDPSPFPLTPVPLLTFGPILATFDEGPRTPRGRRPGATAGYRTPSRSPDRYISNRYTRQDASNSFRVGKPPQQLSTAEKLLRHASATPDPFGPLDVRRTREARINAFANADLRTVQPRTRTIGTTNVQHPPQDPLTIQNRQASAGAVWNVGGGSQGTPSGPVRGISDGRGGFISSGSNAPMFTSHFFDDDILDQDNSQLESRLAVALDIDQTSRILDISRSPVQARSVSTSSIGTKRKYPCVEPQTLWKHGDWVQEVLDAPNLRDDYYCTVLAYCHTARTVAVGLGNRVYLWSETFGVRYPPEDSDSRASTYVTSLAFSSTEGGHSILAIGRNTGHISLWSLTDPEDIRFQSRQPCAIACVSFKPVTTRRPSERFGCMMATEELLVGDEVGNVYYYSVEWMNKQQVDIHGWTGAMTLMAKISVHSQQLCGLAWSPDGDYFATGANDNNCCLFETKDVLAPPDPPPGSSTYFRSPLQTIIGGFGLPNFIARMQTPSEITGVLANGVHVERTRIIPGQNGSLLIGEGRQKHRWVHSAAIKAIAFCPWQRGLIATGGGSNDRAIHFYHTFSGACLATINCYAQVTSLIWSTTRREIAATFGYAQPDHPYRVAVFSWPECQQVVAIPWASDMRALYAIPYPGGPGETSSEASLGETWYSRTKDEGCIVVACSDESVKFHEVWSGLRKSTGVHMGLLGGSDILEGLEGIEKEGIEVIR</sequence>
<dbReference type="Gene3D" id="2.130.10.10">
    <property type="entry name" value="YVTN repeat-like/Quinoprotein amine dehydrogenase"/>
    <property type="match status" value="2"/>
</dbReference>